<dbReference type="InterPro" id="IPR029787">
    <property type="entry name" value="Nucleotide_cyclase"/>
</dbReference>
<dbReference type="SMART" id="SM00267">
    <property type="entry name" value="GGDEF"/>
    <property type="match status" value="1"/>
</dbReference>
<protein>
    <submittedName>
        <fullName evidence="4">GGDEF domain-containing protein</fullName>
    </submittedName>
</protein>
<name>A0A4R4QJ13_9ACTN</name>
<dbReference type="InterPro" id="IPR050469">
    <property type="entry name" value="Diguanylate_Cyclase"/>
</dbReference>
<dbReference type="PANTHER" id="PTHR45138">
    <property type="entry name" value="REGULATORY COMPONENTS OF SENSORY TRANSDUCTION SYSTEM"/>
    <property type="match status" value="1"/>
</dbReference>
<accession>A0A4R4QJ13</accession>
<dbReference type="PANTHER" id="PTHR45138:SF9">
    <property type="entry name" value="DIGUANYLATE CYCLASE DGCM-RELATED"/>
    <property type="match status" value="1"/>
</dbReference>
<dbReference type="EMBL" id="SMKA01000001">
    <property type="protein sequence ID" value="TDC35786.1"/>
    <property type="molecule type" value="Genomic_DNA"/>
</dbReference>
<feature type="transmembrane region" description="Helical" evidence="2">
    <location>
        <begin position="176"/>
        <end position="201"/>
    </location>
</feature>
<feature type="transmembrane region" description="Helical" evidence="2">
    <location>
        <begin position="106"/>
        <end position="131"/>
    </location>
</feature>
<feature type="transmembrane region" description="Helical" evidence="2">
    <location>
        <begin position="221"/>
        <end position="239"/>
    </location>
</feature>
<dbReference type="Gene3D" id="3.30.70.270">
    <property type="match status" value="1"/>
</dbReference>
<dbReference type="RefSeq" id="WP_132399794.1">
    <property type="nucleotide sequence ID" value="NZ_SMKA01000001.1"/>
</dbReference>
<reference evidence="4 5" key="1">
    <citation type="submission" date="2019-03" db="EMBL/GenBank/DDBJ databases">
        <title>Draft genome sequences of novel Actinobacteria.</title>
        <authorList>
            <person name="Sahin N."/>
            <person name="Ay H."/>
            <person name="Saygin H."/>
        </authorList>
    </citation>
    <scope>NUCLEOTIDE SEQUENCE [LARGE SCALE GENOMIC DNA]</scope>
    <source>
        <strain evidence="4 5">JCM 30547</strain>
    </source>
</reference>
<evidence type="ECO:0000256" key="1">
    <source>
        <dbReference type="SAM" id="MobiDB-lite"/>
    </source>
</evidence>
<dbReference type="NCBIfam" id="TIGR00254">
    <property type="entry name" value="GGDEF"/>
    <property type="match status" value="1"/>
</dbReference>
<dbReference type="FunFam" id="3.30.70.270:FF:000001">
    <property type="entry name" value="Diguanylate cyclase domain protein"/>
    <property type="match status" value="1"/>
</dbReference>
<dbReference type="GO" id="GO:0043709">
    <property type="term" value="P:cell adhesion involved in single-species biofilm formation"/>
    <property type="evidence" value="ECO:0007669"/>
    <property type="project" value="TreeGrafter"/>
</dbReference>
<dbReference type="Pfam" id="PF00990">
    <property type="entry name" value="GGDEF"/>
    <property type="match status" value="1"/>
</dbReference>
<dbReference type="InterPro" id="IPR000160">
    <property type="entry name" value="GGDEF_dom"/>
</dbReference>
<keyword evidence="2" id="KW-1133">Transmembrane helix</keyword>
<dbReference type="SUPFAM" id="SSF55073">
    <property type="entry name" value="Nucleotide cyclase"/>
    <property type="match status" value="1"/>
</dbReference>
<feature type="transmembrane region" description="Helical" evidence="2">
    <location>
        <begin position="143"/>
        <end position="164"/>
    </location>
</feature>
<proteinExistence type="predicted"/>
<dbReference type="AlphaFoldDB" id="A0A4R4QJ13"/>
<dbReference type="PROSITE" id="PS50887">
    <property type="entry name" value="GGDEF"/>
    <property type="match status" value="1"/>
</dbReference>
<keyword evidence="2" id="KW-0472">Membrane</keyword>
<dbReference type="GO" id="GO:0005886">
    <property type="term" value="C:plasma membrane"/>
    <property type="evidence" value="ECO:0007669"/>
    <property type="project" value="TreeGrafter"/>
</dbReference>
<evidence type="ECO:0000313" key="5">
    <source>
        <dbReference type="Proteomes" id="UP000295075"/>
    </source>
</evidence>
<evidence type="ECO:0000259" key="3">
    <source>
        <dbReference type="PROSITE" id="PS50887"/>
    </source>
</evidence>
<dbReference type="InterPro" id="IPR043128">
    <property type="entry name" value="Rev_trsase/Diguanyl_cyclase"/>
</dbReference>
<dbReference type="OrthoDB" id="23692at2"/>
<dbReference type="CDD" id="cd01949">
    <property type="entry name" value="GGDEF"/>
    <property type="match status" value="1"/>
</dbReference>
<sequence length="439" mass="46947">MSSIRHWRPKRRRRRENDATTAARSPRQWALWSAPSVVVGYVLVVDVLAIAVLAASLTGADTTSGDWIRFAVLAAGSAVHIEAGREIERLRWSAAEGSTYVNLKAMWVFAAVLVLPLPLAIAIIALSYLHSWIRLRRSKPHRVVFSASTVVLASAAATICVATINPGAHPGYAGGLIGLIAVTVAALAYWFINYALVVGAVLLSNPDSTARKALGRLSDQFIVAGAIGLGITAAVLLVYQPWLTVTLVITILGLHRALLVGQFQFAARTDPLTGLANAVFWHEIASKELVRAERTPSPLGVLYLDLDHFKTVNDTHGHLAGDQVLKAVARELRDELRTDDLIGRLGGEEFAVLLPGTGPAETTAAAERIRRRIETVVVTVTTGRGHVPLDQLTCSIGTATYPDAGLALDDLLLAADAATYAAKRSGRNRVVAAPVSELD</sequence>
<feature type="domain" description="GGDEF" evidence="3">
    <location>
        <begin position="297"/>
        <end position="435"/>
    </location>
</feature>
<organism evidence="4 5">
    <name type="scientific">Kribbella albertanoniae</name>
    <dbReference type="NCBI Taxonomy" id="1266829"/>
    <lineage>
        <taxon>Bacteria</taxon>
        <taxon>Bacillati</taxon>
        <taxon>Actinomycetota</taxon>
        <taxon>Actinomycetes</taxon>
        <taxon>Propionibacteriales</taxon>
        <taxon>Kribbellaceae</taxon>
        <taxon>Kribbella</taxon>
    </lineage>
</organism>
<evidence type="ECO:0000256" key="2">
    <source>
        <dbReference type="SAM" id="Phobius"/>
    </source>
</evidence>
<keyword evidence="5" id="KW-1185">Reference proteome</keyword>
<gene>
    <name evidence="4" type="ORF">E1261_00205</name>
</gene>
<keyword evidence="2" id="KW-0812">Transmembrane</keyword>
<feature type="region of interest" description="Disordered" evidence="1">
    <location>
        <begin position="1"/>
        <end position="20"/>
    </location>
</feature>
<dbReference type="Proteomes" id="UP000295075">
    <property type="component" value="Unassembled WGS sequence"/>
</dbReference>
<comment type="caution">
    <text evidence="4">The sequence shown here is derived from an EMBL/GenBank/DDBJ whole genome shotgun (WGS) entry which is preliminary data.</text>
</comment>
<dbReference type="GO" id="GO:0052621">
    <property type="term" value="F:diguanylate cyclase activity"/>
    <property type="evidence" value="ECO:0007669"/>
    <property type="project" value="TreeGrafter"/>
</dbReference>
<feature type="transmembrane region" description="Helical" evidence="2">
    <location>
        <begin position="29"/>
        <end position="57"/>
    </location>
</feature>
<evidence type="ECO:0000313" key="4">
    <source>
        <dbReference type="EMBL" id="TDC35786.1"/>
    </source>
</evidence>
<dbReference type="GO" id="GO:1902201">
    <property type="term" value="P:negative regulation of bacterial-type flagellum-dependent cell motility"/>
    <property type="evidence" value="ECO:0007669"/>
    <property type="project" value="TreeGrafter"/>
</dbReference>
<feature type="compositionally biased region" description="Basic residues" evidence="1">
    <location>
        <begin position="1"/>
        <end position="14"/>
    </location>
</feature>